<name>A0A1M7D1Q8_9BRAD</name>
<evidence type="ECO:0000256" key="1">
    <source>
        <dbReference type="ARBA" id="ARBA00023002"/>
    </source>
</evidence>
<accession>A0A1M7D1Q8</accession>
<dbReference type="Proteomes" id="UP000189935">
    <property type="component" value="Chromosome I"/>
</dbReference>
<dbReference type="PROSITE" id="PS51257">
    <property type="entry name" value="PROKAR_LIPOPROTEIN"/>
    <property type="match status" value="1"/>
</dbReference>
<dbReference type="GO" id="GO:0070403">
    <property type="term" value="F:NAD+ binding"/>
    <property type="evidence" value="ECO:0007669"/>
    <property type="project" value="InterPro"/>
</dbReference>
<dbReference type="GO" id="GO:0016616">
    <property type="term" value="F:oxidoreductase activity, acting on the CH-OH group of donors, NAD or NADP as acceptor"/>
    <property type="evidence" value="ECO:0007669"/>
    <property type="project" value="InterPro"/>
</dbReference>
<dbReference type="AlphaFoldDB" id="A0A1M7D1Q8"/>
<dbReference type="PANTHER" id="PTHR48075:SF5">
    <property type="entry name" value="3-HYDROXYBUTYRYL-COA DEHYDROGENASE"/>
    <property type="match status" value="1"/>
</dbReference>
<dbReference type="SUPFAM" id="SSF51735">
    <property type="entry name" value="NAD(P)-binding Rossmann-fold domains"/>
    <property type="match status" value="1"/>
</dbReference>
<feature type="domain" description="3-hydroxyacyl-CoA dehydrogenase C-terminal" evidence="2">
    <location>
        <begin position="191"/>
        <end position="257"/>
    </location>
</feature>
<sequence length="322" mass="33959">MANTAKTSSAHVAVVGTGVIGASWAACFLARGFDVVATDPAEGAEARLHSLVSDFWPALARIGLAPDASPARLKFDSNLASTVAEAVFVQENGPERVDIKRDLIARIDAAAPATTLIATSSSGILISEIQNAAARHPERVLVGHPFNPPHLIPLVEVVGGRTTSAAAIEQAMAFYTALGKKPIHIRREIKGHVANRLQAALWREAFYLVSQGIASVSEVDIAISHGPGLRWALLGPFLNLHLSGGPGGIAHVLEHLGPPLESWWHDMGTVALSTELNKRLAAGVDEELAGTDLAVLTSQRDALLLGLLEQKAAMDARKPSLL</sequence>
<dbReference type="InterPro" id="IPR006108">
    <property type="entry name" value="3HC_DH_C"/>
</dbReference>
<dbReference type="InterPro" id="IPR013328">
    <property type="entry name" value="6PGD_dom2"/>
</dbReference>
<gene>
    <name evidence="4" type="ORF">SAMN05444159_6678</name>
</gene>
<dbReference type="PANTHER" id="PTHR48075">
    <property type="entry name" value="3-HYDROXYACYL-COA DEHYDROGENASE FAMILY PROTEIN"/>
    <property type="match status" value="1"/>
</dbReference>
<evidence type="ECO:0000313" key="5">
    <source>
        <dbReference type="Proteomes" id="UP000189935"/>
    </source>
</evidence>
<keyword evidence="1" id="KW-0560">Oxidoreductase</keyword>
<evidence type="ECO:0000313" key="4">
    <source>
        <dbReference type="EMBL" id="SHL73426.1"/>
    </source>
</evidence>
<dbReference type="SUPFAM" id="SSF48179">
    <property type="entry name" value="6-phosphogluconate dehydrogenase C-terminal domain-like"/>
    <property type="match status" value="1"/>
</dbReference>
<dbReference type="InterPro" id="IPR006176">
    <property type="entry name" value="3-OHacyl-CoA_DH_NAD-bd"/>
</dbReference>
<dbReference type="InterPro" id="IPR008927">
    <property type="entry name" value="6-PGluconate_DH-like_C_sf"/>
</dbReference>
<dbReference type="EMBL" id="LT670844">
    <property type="protein sequence ID" value="SHL73426.1"/>
    <property type="molecule type" value="Genomic_DNA"/>
</dbReference>
<dbReference type="InterPro" id="IPR036291">
    <property type="entry name" value="NAD(P)-bd_dom_sf"/>
</dbReference>
<dbReference type="Pfam" id="PF00725">
    <property type="entry name" value="3HCDH"/>
    <property type="match status" value="1"/>
</dbReference>
<organism evidence="4 5">
    <name type="scientific">Bradyrhizobium lablabi</name>
    <dbReference type="NCBI Taxonomy" id="722472"/>
    <lineage>
        <taxon>Bacteria</taxon>
        <taxon>Pseudomonadati</taxon>
        <taxon>Pseudomonadota</taxon>
        <taxon>Alphaproteobacteria</taxon>
        <taxon>Hyphomicrobiales</taxon>
        <taxon>Nitrobacteraceae</taxon>
        <taxon>Bradyrhizobium</taxon>
    </lineage>
</organism>
<dbReference type="OrthoDB" id="9803287at2"/>
<proteinExistence type="predicted"/>
<dbReference type="Gene3D" id="1.10.1040.10">
    <property type="entry name" value="N-(1-d-carboxylethyl)-l-norvaline Dehydrogenase, domain 2"/>
    <property type="match status" value="1"/>
</dbReference>
<reference evidence="4 5" key="1">
    <citation type="submission" date="2016-11" db="EMBL/GenBank/DDBJ databases">
        <authorList>
            <person name="Jaros S."/>
            <person name="Januszkiewicz K."/>
            <person name="Wedrychowicz H."/>
        </authorList>
    </citation>
    <scope>NUCLEOTIDE SEQUENCE [LARGE SCALE GENOMIC DNA]</scope>
    <source>
        <strain evidence="4 5">GAS499</strain>
    </source>
</reference>
<dbReference type="Gene3D" id="3.40.50.720">
    <property type="entry name" value="NAD(P)-binding Rossmann-like Domain"/>
    <property type="match status" value="1"/>
</dbReference>
<protein>
    <submittedName>
        <fullName evidence="4">3-hydroxyacyl-CoA dehydrogenase</fullName>
    </submittedName>
</protein>
<evidence type="ECO:0000259" key="3">
    <source>
        <dbReference type="Pfam" id="PF02737"/>
    </source>
</evidence>
<dbReference type="GO" id="GO:0006631">
    <property type="term" value="P:fatty acid metabolic process"/>
    <property type="evidence" value="ECO:0007669"/>
    <property type="project" value="InterPro"/>
</dbReference>
<feature type="domain" description="3-hydroxyacyl-CoA dehydrogenase NAD binding" evidence="3">
    <location>
        <begin position="11"/>
        <end position="187"/>
    </location>
</feature>
<evidence type="ECO:0000259" key="2">
    <source>
        <dbReference type="Pfam" id="PF00725"/>
    </source>
</evidence>
<dbReference type="Pfam" id="PF02737">
    <property type="entry name" value="3HCDH_N"/>
    <property type="match status" value="1"/>
</dbReference>